<proteinExistence type="predicted"/>
<dbReference type="Proteomes" id="UP001596113">
    <property type="component" value="Unassembled WGS sequence"/>
</dbReference>
<keyword evidence="6" id="KW-1278">Translocase</keyword>
<reference evidence="11" key="1">
    <citation type="journal article" date="2019" name="Int. J. Syst. Evol. Microbiol.">
        <title>The Global Catalogue of Microorganisms (GCM) 10K type strain sequencing project: providing services to taxonomists for standard genome sequencing and annotation.</title>
        <authorList>
            <consortium name="The Broad Institute Genomics Platform"/>
            <consortium name="The Broad Institute Genome Sequencing Center for Infectious Disease"/>
            <person name="Wu L."/>
            <person name="Ma J."/>
        </authorList>
    </citation>
    <scope>NUCLEOTIDE SEQUENCE [LARGE SCALE GENOMIC DNA]</scope>
    <source>
        <strain evidence="11">CGMCC 1.18575</strain>
    </source>
</reference>
<evidence type="ECO:0000256" key="8">
    <source>
        <dbReference type="ARBA" id="ARBA00023136"/>
    </source>
</evidence>
<dbReference type="PANTHER" id="PTHR30578">
    <property type="entry name" value="ELECTRON TRANSPORT COMPLEX PROTEIN RNFD"/>
    <property type="match status" value="1"/>
</dbReference>
<name>A0ABW0I190_9BACL</name>
<dbReference type="RefSeq" id="WP_378139815.1">
    <property type="nucleotide sequence ID" value="NZ_JBHSMI010000067.1"/>
</dbReference>
<evidence type="ECO:0000256" key="1">
    <source>
        <dbReference type="ARBA" id="ARBA00022448"/>
    </source>
</evidence>
<evidence type="ECO:0000256" key="5">
    <source>
        <dbReference type="ARBA" id="ARBA00022692"/>
    </source>
</evidence>
<feature type="transmembrane region" description="Helical" evidence="9">
    <location>
        <begin position="242"/>
        <end position="260"/>
    </location>
</feature>
<keyword evidence="8 9" id="KW-0472">Membrane</keyword>
<feature type="transmembrane region" description="Helical" evidence="9">
    <location>
        <begin position="17"/>
        <end position="34"/>
    </location>
</feature>
<organism evidence="10 11">
    <name type="scientific">Cohnella soli</name>
    <dbReference type="NCBI Taxonomy" id="425005"/>
    <lineage>
        <taxon>Bacteria</taxon>
        <taxon>Bacillati</taxon>
        <taxon>Bacillota</taxon>
        <taxon>Bacilli</taxon>
        <taxon>Bacillales</taxon>
        <taxon>Paenibacillaceae</taxon>
        <taxon>Cohnella</taxon>
    </lineage>
</organism>
<keyword evidence="3" id="KW-0285">Flavoprotein</keyword>
<dbReference type="PANTHER" id="PTHR30578:SF0">
    <property type="entry name" value="ION-TRANSLOCATING OXIDOREDUCTASE COMPLEX SUBUNIT D"/>
    <property type="match status" value="1"/>
</dbReference>
<keyword evidence="1" id="KW-0813">Transport</keyword>
<comment type="caution">
    <text evidence="10">The sequence shown here is derived from an EMBL/GenBank/DDBJ whole genome shotgun (WGS) entry which is preliminary data.</text>
</comment>
<feature type="transmembrane region" description="Helical" evidence="9">
    <location>
        <begin position="164"/>
        <end position="181"/>
    </location>
</feature>
<keyword evidence="11" id="KW-1185">Reference proteome</keyword>
<evidence type="ECO:0000256" key="4">
    <source>
        <dbReference type="ARBA" id="ARBA00022643"/>
    </source>
</evidence>
<evidence type="ECO:0000256" key="2">
    <source>
        <dbReference type="ARBA" id="ARBA00022553"/>
    </source>
</evidence>
<accession>A0ABW0I190</accession>
<sequence>MGCFVRQFLGNRVDPRYMVLLFLLSFVVMGQQYLGFFQRWDQFLTAVFSSCLAEIALSRIVRKRWIFPLSALITGMGISLLLSSHLVWPYALTSIIAIGLKHFIRINGKHLFNPNNVAMSFMLFFLPQYAVSTPKQWTNGFEVMAIILLLGAIAAYAAKRLDTVIAFIAGFCVFAFVRIYVFGEPTLFAFGPMFGASFQLFTFFMITDPATTPPTRRARIVFAILIALADASLRVAEITNSPFYSAFFVALFIGLPYRIYRMKFADGSQIPQR</sequence>
<evidence type="ECO:0000256" key="6">
    <source>
        <dbReference type="ARBA" id="ARBA00022967"/>
    </source>
</evidence>
<feature type="transmembrane region" description="Helical" evidence="9">
    <location>
        <begin position="65"/>
        <end position="82"/>
    </location>
</feature>
<dbReference type="EMBL" id="JBHSMI010000067">
    <property type="protein sequence ID" value="MFC5407286.1"/>
    <property type="molecule type" value="Genomic_DNA"/>
</dbReference>
<gene>
    <name evidence="10" type="ORF">ACFPOF_31540</name>
</gene>
<feature type="transmembrane region" description="Helical" evidence="9">
    <location>
        <begin position="218"/>
        <end position="236"/>
    </location>
</feature>
<evidence type="ECO:0000313" key="11">
    <source>
        <dbReference type="Proteomes" id="UP001596113"/>
    </source>
</evidence>
<evidence type="ECO:0000256" key="3">
    <source>
        <dbReference type="ARBA" id="ARBA00022630"/>
    </source>
</evidence>
<dbReference type="InterPro" id="IPR004338">
    <property type="entry name" value="NqrB/RnfD"/>
</dbReference>
<keyword evidence="5 9" id="KW-0812">Transmembrane</keyword>
<keyword evidence="2" id="KW-0597">Phosphoprotein</keyword>
<dbReference type="Pfam" id="PF03116">
    <property type="entry name" value="NQR2_RnfD_RnfE"/>
    <property type="match status" value="2"/>
</dbReference>
<evidence type="ECO:0000256" key="7">
    <source>
        <dbReference type="ARBA" id="ARBA00022989"/>
    </source>
</evidence>
<feature type="transmembrane region" description="Helical" evidence="9">
    <location>
        <begin position="88"/>
        <end position="104"/>
    </location>
</feature>
<feature type="transmembrane region" description="Helical" evidence="9">
    <location>
        <begin position="137"/>
        <end position="157"/>
    </location>
</feature>
<evidence type="ECO:0000256" key="9">
    <source>
        <dbReference type="SAM" id="Phobius"/>
    </source>
</evidence>
<feature type="transmembrane region" description="Helical" evidence="9">
    <location>
        <begin position="187"/>
        <end position="206"/>
    </location>
</feature>
<feature type="transmembrane region" description="Helical" evidence="9">
    <location>
        <begin position="111"/>
        <end position="131"/>
    </location>
</feature>
<keyword evidence="7 9" id="KW-1133">Transmembrane helix</keyword>
<protein>
    <submittedName>
        <fullName evidence="10">RnfABCDGE type electron transport complex subunit D</fullName>
    </submittedName>
</protein>
<evidence type="ECO:0000313" key="10">
    <source>
        <dbReference type="EMBL" id="MFC5407286.1"/>
    </source>
</evidence>
<keyword evidence="4" id="KW-0288">FMN</keyword>